<name>A0A927L445_9ACTN</name>
<evidence type="ECO:0000313" key="4">
    <source>
        <dbReference type="Proteomes" id="UP000661025"/>
    </source>
</evidence>
<comment type="caution">
    <text evidence="3">The sequence shown here is derived from an EMBL/GenBank/DDBJ whole genome shotgun (WGS) entry which is preliminary data.</text>
</comment>
<proteinExistence type="predicted"/>
<accession>A0A927L445</accession>
<dbReference type="AlphaFoldDB" id="A0A927L445"/>
<evidence type="ECO:0000256" key="1">
    <source>
        <dbReference type="SAM" id="MobiDB-lite"/>
    </source>
</evidence>
<feature type="compositionally biased region" description="Pro residues" evidence="1">
    <location>
        <begin position="82"/>
        <end position="98"/>
    </location>
</feature>
<dbReference type="Proteomes" id="UP000661025">
    <property type="component" value="Unassembled WGS sequence"/>
</dbReference>
<keyword evidence="2" id="KW-0812">Transmembrane</keyword>
<feature type="transmembrane region" description="Helical" evidence="2">
    <location>
        <begin position="20"/>
        <end position="40"/>
    </location>
</feature>
<dbReference type="GeneID" id="79933861"/>
<evidence type="ECO:0000256" key="2">
    <source>
        <dbReference type="SAM" id="Phobius"/>
    </source>
</evidence>
<feature type="compositionally biased region" description="Low complexity" evidence="1">
    <location>
        <begin position="49"/>
        <end position="67"/>
    </location>
</feature>
<protein>
    <submittedName>
        <fullName evidence="3">Uncharacterized protein</fullName>
    </submittedName>
</protein>
<reference evidence="3" key="1">
    <citation type="submission" date="2020-09" db="EMBL/GenBank/DDBJ databases">
        <title>Streptomyces canutascabiei sp. nov., which causes potato common scab and is distributed across the world.</title>
        <authorList>
            <person name="Nguyen H.P."/>
            <person name="Weisberg A.J."/>
            <person name="Chang J.H."/>
            <person name="Clarke C.R."/>
        </authorList>
    </citation>
    <scope>NUCLEOTIDE SEQUENCE</scope>
    <source>
        <strain evidence="3">ID-01-6.2a</strain>
    </source>
</reference>
<keyword evidence="2" id="KW-1133">Transmembrane helix</keyword>
<organism evidence="3 4">
    <name type="scientific">Streptomyces caniscabiei</name>
    <dbReference type="NCBI Taxonomy" id="2746961"/>
    <lineage>
        <taxon>Bacteria</taxon>
        <taxon>Bacillati</taxon>
        <taxon>Actinomycetota</taxon>
        <taxon>Actinomycetes</taxon>
        <taxon>Kitasatosporales</taxon>
        <taxon>Streptomycetaceae</taxon>
        <taxon>Streptomyces</taxon>
    </lineage>
</organism>
<dbReference type="EMBL" id="JACYXT010000003">
    <property type="protein sequence ID" value="MBD9723564.1"/>
    <property type="molecule type" value="Genomic_DNA"/>
</dbReference>
<sequence>MTTPPSPPTPPSPSDSRWHTVGIIVAAVITAAATVTAGLMSADTEKSGPEAAPSSRRTSAPAQSPTPIATPTPTPSAISTPPSAPEPAPTPTPTPTPTQPVIRSEGLPPELAGTWVGIATESDSGSNGGSTDSYRVRLELTGGAVTEDIGEVHYEMQGSRCRGDLTLWAVDAVSEALSLGEYIESGNCVKGGRITLTPMPDGTMDFAYTGAKVDGSEQTVHAGLEKVR</sequence>
<evidence type="ECO:0000313" key="3">
    <source>
        <dbReference type="EMBL" id="MBD9723564.1"/>
    </source>
</evidence>
<feature type="region of interest" description="Disordered" evidence="1">
    <location>
        <begin position="40"/>
        <end position="108"/>
    </location>
</feature>
<dbReference type="RefSeq" id="WP_192332574.1">
    <property type="nucleotide sequence ID" value="NZ_CP119182.1"/>
</dbReference>
<keyword evidence="2" id="KW-0472">Membrane</keyword>
<gene>
    <name evidence="3" type="ORF">IHE70_09955</name>
</gene>